<proteinExistence type="predicted"/>
<protein>
    <recommendedName>
        <fullName evidence="2">Myb/SANT-like domain-containing protein</fullName>
    </recommendedName>
</protein>
<evidence type="ECO:0000256" key="1">
    <source>
        <dbReference type="SAM" id="MobiDB-lite"/>
    </source>
</evidence>
<comment type="caution">
    <text evidence="3">The sequence shown here is derived from an EMBL/GenBank/DDBJ whole genome shotgun (WGS) entry which is preliminary data.</text>
</comment>
<dbReference type="AlphaFoldDB" id="A0AAV6XIY9"/>
<evidence type="ECO:0000313" key="3">
    <source>
        <dbReference type="EMBL" id="KAG8382956.1"/>
    </source>
</evidence>
<sequence length="182" mass="20856">MAAPLFHPQSWYFYTQDWTEEIDKKFIAVLEAQAKLGNMVHSKIDALFIAREEVNDTFGTNFPLYIFRQRLYKLSNRYVVFKKITGYSGVARDKDANVIRASLDCWLTWIKHQALVNEEVIEISSDDDDDPTNGHNGLRIIVENDEDEKVEKEDKPSPKSPPDTASSIASCCLAKTLKYTFV</sequence>
<accession>A0AAV6XIY9</accession>
<dbReference type="Pfam" id="PF12776">
    <property type="entry name" value="Myb_DNA-bind_3"/>
    <property type="match status" value="1"/>
</dbReference>
<dbReference type="Proteomes" id="UP000826271">
    <property type="component" value="Unassembled WGS sequence"/>
</dbReference>
<dbReference type="EMBL" id="WHWC01000005">
    <property type="protein sequence ID" value="KAG8382956.1"/>
    <property type="molecule type" value="Genomic_DNA"/>
</dbReference>
<reference evidence="3" key="1">
    <citation type="submission" date="2019-10" db="EMBL/GenBank/DDBJ databases">
        <authorList>
            <person name="Zhang R."/>
            <person name="Pan Y."/>
            <person name="Wang J."/>
            <person name="Ma R."/>
            <person name="Yu S."/>
        </authorList>
    </citation>
    <scope>NUCLEOTIDE SEQUENCE</scope>
    <source>
        <strain evidence="3">LA-IB0</strain>
        <tissue evidence="3">Leaf</tissue>
    </source>
</reference>
<keyword evidence="4" id="KW-1185">Reference proteome</keyword>
<feature type="region of interest" description="Disordered" evidence="1">
    <location>
        <begin position="125"/>
        <end position="167"/>
    </location>
</feature>
<name>A0AAV6XIY9_9LAMI</name>
<evidence type="ECO:0000313" key="4">
    <source>
        <dbReference type="Proteomes" id="UP000826271"/>
    </source>
</evidence>
<feature type="domain" description="Myb/SANT-like" evidence="2">
    <location>
        <begin position="18"/>
        <end position="106"/>
    </location>
</feature>
<evidence type="ECO:0000259" key="2">
    <source>
        <dbReference type="Pfam" id="PF12776"/>
    </source>
</evidence>
<organism evidence="3 4">
    <name type="scientific">Buddleja alternifolia</name>
    <dbReference type="NCBI Taxonomy" id="168488"/>
    <lineage>
        <taxon>Eukaryota</taxon>
        <taxon>Viridiplantae</taxon>
        <taxon>Streptophyta</taxon>
        <taxon>Embryophyta</taxon>
        <taxon>Tracheophyta</taxon>
        <taxon>Spermatophyta</taxon>
        <taxon>Magnoliopsida</taxon>
        <taxon>eudicotyledons</taxon>
        <taxon>Gunneridae</taxon>
        <taxon>Pentapetalae</taxon>
        <taxon>asterids</taxon>
        <taxon>lamiids</taxon>
        <taxon>Lamiales</taxon>
        <taxon>Scrophulariaceae</taxon>
        <taxon>Buddlejeae</taxon>
        <taxon>Buddleja</taxon>
    </lineage>
</organism>
<gene>
    <name evidence="3" type="ORF">BUALT_Bualt05G0133900</name>
</gene>
<dbReference type="InterPro" id="IPR024752">
    <property type="entry name" value="Myb/SANT-like_dom"/>
</dbReference>